<dbReference type="PROSITE" id="PS50600">
    <property type="entry name" value="ULP_PROTEASE"/>
    <property type="match status" value="1"/>
</dbReference>
<evidence type="ECO:0000256" key="2">
    <source>
        <dbReference type="ARBA" id="ARBA00022670"/>
    </source>
</evidence>
<gene>
    <name evidence="6" type="ORF">SORBI_3004G120200</name>
</gene>
<dbReference type="InterPro" id="IPR038765">
    <property type="entry name" value="Papain-like_cys_pep_sf"/>
</dbReference>
<protein>
    <recommendedName>
        <fullName evidence="5">Ubiquitin-like protease family profile domain-containing protein</fullName>
    </recommendedName>
</protein>
<feature type="compositionally biased region" description="Basic and acidic residues" evidence="4">
    <location>
        <begin position="88"/>
        <end position="104"/>
    </location>
</feature>
<reference evidence="7" key="2">
    <citation type="journal article" date="2018" name="Plant J.">
        <title>The Sorghum bicolor reference genome: improved assembly, gene annotations, a transcriptome atlas, and signatures of genome organization.</title>
        <authorList>
            <person name="McCormick R.F."/>
            <person name="Truong S.K."/>
            <person name="Sreedasyam A."/>
            <person name="Jenkins J."/>
            <person name="Shu S."/>
            <person name="Sims D."/>
            <person name="Kennedy M."/>
            <person name="Amirebrahimi M."/>
            <person name="Weers B.D."/>
            <person name="McKinley B."/>
            <person name="Mattison A."/>
            <person name="Morishige D.T."/>
            <person name="Grimwood J."/>
            <person name="Schmutz J."/>
            <person name="Mullet J.E."/>
        </authorList>
    </citation>
    <scope>NUCLEOTIDE SEQUENCE [LARGE SCALE GENOMIC DNA]</scope>
    <source>
        <strain evidence="7">cv. BTx623</strain>
    </source>
</reference>
<feature type="compositionally biased region" description="Basic residues" evidence="4">
    <location>
        <begin position="105"/>
        <end position="116"/>
    </location>
</feature>
<dbReference type="Gramene" id="OQU84777">
    <property type="protein sequence ID" value="OQU84777"/>
    <property type="gene ID" value="SORBI_3004G120200"/>
</dbReference>
<keyword evidence="3" id="KW-0378">Hydrolase</keyword>
<comment type="similarity">
    <text evidence="1">Belongs to the peptidase C48 family.</text>
</comment>
<dbReference type="GO" id="GO:0006508">
    <property type="term" value="P:proteolysis"/>
    <property type="evidence" value="ECO:0007669"/>
    <property type="project" value="UniProtKB-KW"/>
</dbReference>
<dbReference type="AlphaFoldDB" id="A0A1Z5RM76"/>
<keyword evidence="2" id="KW-0645">Protease</keyword>
<dbReference type="SUPFAM" id="SSF54001">
    <property type="entry name" value="Cysteine proteinases"/>
    <property type="match status" value="1"/>
</dbReference>
<accession>A0A1Z5RM76</accession>
<evidence type="ECO:0000256" key="1">
    <source>
        <dbReference type="ARBA" id="ARBA00005234"/>
    </source>
</evidence>
<feature type="region of interest" description="Disordered" evidence="4">
    <location>
        <begin position="727"/>
        <end position="761"/>
    </location>
</feature>
<feature type="compositionally biased region" description="Basic and acidic residues" evidence="4">
    <location>
        <begin position="737"/>
        <end position="751"/>
    </location>
</feature>
<dbReference type="FunCoup" id="A0A1Z5RM76">
    <property type="interactions" value="347"/>
</dbReference>
<proteinExistence type="inferred from homology"/>
<feature type="non-terminal residue" evidence="6">
    <location>
        <position position="825"/>
    </location>
</feature>
<evidence type="ECO:0000313" key="6">
    <source>
        <dbReference type="EMBL" id="OQU84777.1"/>
    </source>
</evidence>
<feature type="compositionally biased region" description="Basic residues" evidence="4">
    <location>
        <begin position="1"/>
        <end position="11"/>
    </location>
</feature>
<feature type="region of interest" description="Disordered" evidence="4">
    <location>
        <begin position="411"/>
        <end position="432"/>
    </location>
</feature>
<dbReference type="Gene3D" id="3.40.395.10">
    <property type="entry name" value="Adenoviral Proteinase, Chain A"/>
    <property type="match status" value="1"/>
</dbReference>
<organism evidence="6 7">
    <name type="scientific">Sorghum bicolor</name>
    <name type="common">Sorghum</name>
    <name type="synonym">Sorghum vulgare</name>
    <dbReference type="NCBI Taxonomy" id="4558"/>
    <lineage>
        <taxon>Eukaryota</taxon>
        <taxon>Viridiplantae</taxon>
        <taxon>Streptophyta</taxon>
        <taxon>Embryophyta</taxon>
        <taxon>Tracheophyta</taxon>
        <taxon>Spermatophyta</taxon>
        <taxon>Magnoliopsida</taxon>
        <taxon>Liliopsida</taxon>
        <taxon>Poales</taxon>
        <taxon>Poaceae</taxon>
        <taxon>PACMAD clade</taxon>
        <taxon>Panicoideae</taxon>
        <taxon>Andropogonodae</taxon>
        <taxon>Andropogoneae</taxon>
        <taxon>Sorghinae</taxon>
        <taxon>Sorghum</taxon>
    </lineage>
</organism>
<sequence length="825" mass="94734">MPPGRKKRRVLPKNSGAAKRIRKDDPPDDGAKQDDRPPSKKVLATKRRCKDPSEEPEDEDHAAQAPMPPGRKKRRVPPKISGAAKRIRKDDPPDDGAKQDDRPPSKKQTKGKKKKCNIGSHCEPNSIIKAVDALSDSAKSVVRASGFGAFLRMDITTLYSIDTIMYLMNNCDVSSDGESFTVVVSEDNQIEVTPEFVKECFGIPDGDKSLEDHWGNEYNKFWQRMKDLGYAVTAKVNSRGKIQENKKLPITEIIEYIKTVKDKHSEARAFFMILLCKMLLPTQSNVPTPQHVGMCSYIDEAKSYNWCKYICQNLKSKISTWKQREKQPSKIEGCALLLLMCLHQALKPQLALDGTQADPLINRYNDKTIAKLVKGMNLRQEVCEACFYYSNFVLQKPIVVKHKDNIVKKPVQKPASRKQKVVPLPATKGPSKNLEVRTRTSTSLRFYHEVDKDEEGILLKEMKSCQDKLMEALKELQIKNNENLKKIAEEHSYLSKMYKEIKRRPALVEDVKIEEQMKENCVVEIDGVQIMEDNFVRIFAPGGHLHDDVVGVLRFIWMKSWDDQIVLSMGAVEQLLGMNKRSGYLEREFRSCDIERRSCDLKKTIYVPFCKGTHWSLVVVEPDLDVITVLDSYYDLEKSEENHQQLINALKNHLGSLGLQGPKYIISTPEVQKQNNLDDCGFHMLMYIMQYKDGNYNNISEDEICMCRKRIARFLLEHEDNKFRGAFSNKHVKTTKKQPEKKATKSDEKKQRNAHKWTQDEEEFVKKEASKYLSSHGVPPKRTRLYRNVATSANMSGYVQLDANNVEQKFRQYEKKWNTLGLKDT</sequence>
<evidence type="ECO:0000256" key="4">
    <source>
        <dbReference type="SAM" id="MobiDB-lite"/>
    </source>
</evidence>
<feature type="region of interest" description="Disordered" evidence="4">
    <location>
        <begin position="1"/>
        <end position="118"/>
    </location>
</feature>
<feature type="domain" description="Ubiquitin-like protease family profile" evidence="5">
    <location>
        <begin position="528"/>
        <end position="691"/>
    </location>
</feature>
<keyword evidence="7" id="KW-1185">Reference proteome</keyword>
<feature type="compositionally biased region" description="Basic and acidic residues" evidence="4">
    <location>
        <begin position="22"/>
        <end position="38"/>
    </location>
</feature>
<evidence type="ECO:0000259" key="5">
    <source>
        <dbReference type="PROSITE" id="PS50600"/>
    </source>
</evidence>
<dbReference type="Proteomes" id="UP000000768">
    <property type="component" value="Chromosome 4"/>
</dbReference>
<dbReference type="STRING" id="4558.A0A1Z5RM76"/>
<dbReference type="PANTHER" id="PTHR34835">
    <property type="entry name" value="OS07G0283600 PROTEIN-RELATED"/>
    <property type="match status" value="1"/>
</dbReference>
<dbReference type="InterPro" id="IPR003653">
    <property type="entry name" value="Peptidase_C48_C"/>
</dbReference>
<evidence type="ECO:0000313" key="7">
    <source>
        <dbReference type="Proteomes" id="UP000000768"/>
    </source>
</evidence>
<dbReference type="Pfam" id="PF02902">
    <property type="entry name" value="Peptidase_C48"/>
    <property type="match status" value="1"/>
</dbReference>
<name>A0A1Z5RM76_SORBI</name>
<dbReference type="GO" id="GO:0008234">
    <property type="term" value="F:cysteine-type peptidase activity"/>
    <property type="evidence" value="ECO:0007669"/>
    <property type="project" value="InterPro"/>
</dbReference>
<dbReference type="EMBL" id="CM000763">
    <property type="protein sequence ID" value="OQU84777.1"/>
    <property type="molecule type" value="Genomic_DNA"/>
</dbReference>
<dbReference type="InParanoid" id="A0A1Z5RM76"/>
<dbReference type="PANTHER" id="PTHR34835:SF83">
    <property type="entry name" value="OS09G0105200 PROTEIN"/>
    <property type="match status" value="1"/>
</dbReference>
<reference evidence="6 7" key="1">
    <citation type="journal article" date="2009" name="Nature">
        <title>The Sorghum bicolor genome and the diversification of grasses.</title>
        <authorList>
            <person name="Paterson A.H."/>
            <person name="Bowers J.E."/>
            <person name="Bruggmann R."/>
            <person name="Dubchak I."/>
            <person name="Grimwood J."/>
            <person name="Gundlach H."/>
            <person name="Haberer G."/>
            <person name="Hellsten U."/>
            <person name="Mitros T."/>
            <person name="Poliakov A."/>
            <person name="Schmutz J."/>
            <person name="Spannagl M."/>
            <person name="Tang H."/>
            <person name="Wang X."/>
            <person name="Wicker T."/>
            <person name="Bharti A.K."/>
            <person name="Chapman J."/>
            <person name="Feltus F.A."/>
            <person name="Gowik U."/>
            <person name="Grigoriev I.V."/>
            <person name="Lyons E."/>
            <person name="Maher C.A."/>
            <person name="Martis M."/>
            <person name="Narechania A."/>
            <person name="Otillar R.P."/>
            <person name="Penning B.W."/>
            <person name="Salamov A.A."/>
            <person name="Wang Y."/>
            <person name="Zhang L."/>
            <person name="Carpita N.C."/>
            <person name="Freeling M."/>
            <person name="Gingle A.R."/>
            <person name="Hash C.T."/>
            <person name="Keller B."/>
            <person name="Klein P."/>
            <person name="Kresovich S."/>
            <person name="McCann M.C."/>
            <person name="Ming R."/>
            <person name="Peterson D.G."/>
            <person name="Mehboob-ur-Rahman"/>
            <person name="Ware D."/>
            <person name="Westhoff P."/>
            <person name="Mayer K.F."/>
            <person name="Messing J."/>
            <person name="Rokhsar D.S."/>
        </authorList>
    </citation>
    <scope>NUCLEOTIDE SEQUENCE [LARGE SCALE GENOMIC DNA]</scope>
    <source>
        <strain evidence="7">cv. BTx623</strain>
    </source>
</reference>
<evidence type="ECO:0000256" key="3">
    <source>
        <dbReference type="ARBA" id="ARBA00022801"/>
    </source>
</evidence>